<proteinExistence type="predicted"/>
<dbReference type="Proteomes" id="UP000271098">
    <property type="component" value="Unassembled WGS sequence"/>
</dbReference>
<reference evidence="1 2" key="2">
    <citation type="submission" date="2018-11" db="EMBL/GenBank/DDBJ databases">
        <authorList>
            <consortium name="Pathogen Informatics"/>
        </authorList>
    </citation>
    <scope>NUCLEOTIDE SEQUENCE [LARGE SCALE GENOMIC DNA]</scope>
</reference>
<dbReference type="WBParaSite" id="GPUH_0002168201-mRNA-1">
    <property type="protein sequence ID" value="GPUH_0002168201-mRNA-1"/>
    <property type="gene ID" value="GPUH_0002168201"/>
</dbReference>
<reference evidence="3" key="1">
    <citation type="submission" date="2016-06" db="UniProtKB">
        <authorList>
            <consortium name="WormBaseParasite"/>
        </authorList>
    </citation>
    <scope>IDENTIFICATION</scope>
</reference>
<evidence type="ECO:0000313" key="2">
    <source>
        <dbReference type="Proteomes" id="UP000271098"/>
    </source>
</evidence>
<gene>
    <name evidence="1" type="ORF">GPUH_LOCUS21655</name>
</gene>
<organism evidence="3">
    <name type="scientific">Gongylonema pulchrum</name>
    <dbReference type="NCBI Taxonomy" id="637853"/>
    <lineage>
        <taxon>Eukaryota</taxon>
        <taxon>Metazoa</taxon>
        <taxon>Ecdysozoa</taxon>
        <taxon>Nematoda</taxon>
        <taxon>Chromadorea</taxon>
        <taxon>Rhabditida</taxon>
        <taxon>Spirurina</taxon>
        <taxon>Spiruromorpha</taxon>
        <taxon>Spiruroidea</taxon>
        <taxon>Gongylonematidae</taxon>
        <taxon>Gongylonema</taxon>
    </lineage>
</organism>
<name>A0A183EL14_9BILA</name>
<accession>A0A183EL14</accession>
<dbReference type="OrthoDB" id="787137at2759"/>
<sequence length="199" mass="20950">MFVPGAPISPYVLTASGAGQSFIGSSQATHSQTGSYYASGYMHPRHSSYFDPQFHPNPLSAASPPAPYPPATVNYPSHLGNIGKTHPVGAAAQSGFSYSYPRGMHQATANMGLPSGGGTITPQQMIGVQCPELQSSTQANAAASWRYTNPSAAGFPGHFMDAFGGGMPSAASGSQFAIPNQLYYQHGYHPYLMPMMRND</sequence>
<protein>
    <submittedName>
        <fullName evidence="3">PUM-HD domain-containing protein</fullName>
    </submittedName>
</protein>
<dbReference type="AlphaFoldDB" id="A0A183EL14"/>
<evidence type="ECO:0000313" key="1">
    <source>
        <dbReference type="EMBL" id="VDN38690.1"/>
    </source>
</evidence>
<dbReference type="EMBL" id="UYRT01093150">
    <property type="protein sequence ID" value="VDN38690.1"/>
    <property type="molecule type" value="Genomic_DNA"/>
</dbReference>
<keyword evidence="2" id="KW-1185">Reference proteome</keyword>
<evidence type="ECO:0000313" key="3">
    <source>
        <dbReference type="WBParaSite" id="GPUH_0002168201-mRNA-1"/>
    </source>
</evidence>